<keyword evidence="8" id="KW-0067">ATP-binding</keyword>
<keyword evidence="4" id="KW-0597">Phosphoprotein</keyword>
<dbReference type="PROSITE" id="PS50109">
    <property type="entry name" value="HIS_KIN"/>
    <property type="match status" value="1"/>
</dbReference>
<dbReference type="GO" id="GO:0016301">
    <property type="term" value="F:kinase activity"/>
    <property type="evidence" value="ECO:0007669"/>
    <property type="project" value="UniProtKB-KW"/>
</dbReference>
<dbReference type="PANTHER" id="PTHR44936:SF10">
    <property type="entry name" value="SENSOR PROTEIN RSTB"/>
    <property type="match status" value="1"/>
</dbReference>
<organism evidence="12 13">
    <name type="scientific">Pseudovibrio ascidiaceicola</name>
    <dbReference type="NCBI Taxonomy" id="285279"/>
    <lineage>
        <taxon>Bacteria</taxon>
        <taxon>Pseudomonadati</taxon>
        <taxon>Pseudomonadota</taxon>
        <taxon>Alphaproteobacteria</taxon>
        <taxon>Hyphomicrobiales</taxon>
        <taxon>Stappiaceae</taxon>
        <taxon>Pseudovibrio</taxon>
    </lineage>
</organism>
<keyword evidence="9" id="KW-0812">Transmembrane</keyword>
<evidence type="ECO:0000256" key="6">
    <source>
        <dbReference type="ARBA" id="ARBA00022741"/>
    </source>
</evidence>
<dbReference type="PRINTS" id="PR00344">
    <property type="entry name" value="BCTRLSENSOR"/>
</dbReference>
<dbReference type="Gene3D" id="3.30.565.10">
    <property type="entry name" value="Histidine kinase-like ATPase, C-terminal domain"/>
    <property type="match status" value="1"/>
</dbReference>
<dbReference type="InterPro" id="IPR004358">
    <property type="entry name" value="Sig_transdc_His_kin-like_C"/>
</dbReference>
<comment type="catalytic activity">
    <reaction evidence="1">
        <text>ATP + protein L-histidine = ADP + protein N-phospho-L-histidine.</text>
        <dbReference type="EC" id="2.7.13.3"/>
    </reaction>
</comment>
<proteinExistence type="predicted"/>
<comment type="subcellular location">
    <subcellularLocation>
        <location evidence="2">Membrane</location>
    </subcellularLocation>
</comment>
<dbReference type="PROSITE" id="PS50885">
    <property type="entry name" value="HAMP"/>
    <property type="match status" value="1"/>
</dbReference>
<evidence type="ECO:0000256" key="8">
    <source>
        <dbReference type="ARBA" id="ARBA00022840"/>
    </source>
</evidence>
<feature type="domain" description="HAMP" evidence="11">
    <location>
        <begin position="241"/>
        <end position="293"/>
    </location>
</feature>
<dbReference type="InterPro" id="IPR050980">
    <property type="entry name" value="2C_sensor_his_kinase"/>
</dbReference>
<keyword evidence="9" id="KW-0472">Membrane</keyword>
<dbReference type="Pfam" id="PF00672">
    <property type="entry name" value="HAMP"/>
    <property type="match status" value="1"/>
</dbReference>
<protein>
    <recommendedName>
        <fullName evidence="3">histidine kinase</fullName>
        <ecNumber evidence="3">2.7.13.3</ecNumber>
    </recommendedName>
</protein>
<evidence type="ECO:0000313" key="12">
    <source>
        <dbReference type="EMBL" id="SFL19055.1"/>
    </source>
</evidence>
<dbReference type="SUPFAM" id="SSF55874">
    <property type="entry name" value="ATPase domain of HSP90 chaperone/DNA topoisomerase II/histidine kinase"/>
    <property type="match status" value="1"/>
</dbReference>
<dbReference type="Proteomes" id="UP000199598">
    <property type="component" value="Unassembled WGS sequence"/>
</dbReference>
<dbReference type="EMBL" id="FOSK01000020">
    <property type="protein sequence ID" value="SFL19055.1"/>
    <property type="molecule type" value="Genomic_DNA"/>
</dbReference>
<feature type="domain" description="Histidine kinase" evidence="10">
    <location>
        <begin position="301"/>
        <end position="496"/>
    </location>
</feature>
<dbReference type="InterPro" id="IPR036097">
    <property type="entry name" value="HisK_dim/P_sf"/>
</dbReference>
<dbReference type="EC" id="2.7.13.3" evidence="3"/>
<keyword evidence="7 12" id="KW-0418">Kinase</keyword>
<dbReference type="PANTHER" id="PTHR44936">
    <property type="entry name" value="SENSOR PROTEIN CREC"/>
    <property type="match status" value="1"/>
</dbReference>
<evidence type="ECO:0000313" key="13">
    <source>
        <dbReference type="Proteomes" id="UP000199598"/>
    </source>
</evidence>
<name>A0A1I4FMC1_9HYPH</name>
<keyword evidence="13" id="KW-1185">Reference proteome</keyword>
<dbReference type="Pfam" id="PF02518">
    <property type="entry name" value="HATPase_c"/>
    <property type="match status" value="1"/>
</dbReference>
<keyword evidence="6" id="KW-0547">Nucleotide-binding</keyword>
<dbReference type="SMART" id="SM00304">
    <property type="entry name" value="HAMP"/>
    <property type="match status" value="1"/>
</dbReference>
<dbReference type="InterPro" id="IPR036890">
    <property type="entry name" value="HATPase_C_sf"/>
</dbReference>
<evidence type="ECO:0000256" key="4">
    <source>
        <dbReference type="ARBA" id="ARBA00022553"/>
    </source>
</evidence>
<dbReference type="InterPro" id="IPR003660">
    <property type="entry name" value="HAMP_dom"/>
</dbReference>
<sequence>MKSMRFLARFTLGQQLILLVIGLVMAVQFVNVIVARIADVQFVSASQKSLHLTFAGRSFRGVLALPENQRGRYAQTLSNLAIHVEWGTPRDILDGDKRRPDVEAEALSWYSRAGLPVSEVVVTERGFPTPPPPRGMVANQAPMLGLGEPPRTLLTHELDWTTVPRWVFEEKPTSPESFLDFFRPQPRAEVHRIALRHDATGEWLTVYQLRRFPPVNVAFTNLIISSLISLFIAVIIFLISRRVMRPFWRLSHEAERLGRGESTTSLAVEGPRDTREIIKSFNRMNERVSLAVDYQIGLLRSLAHDLKGPLSGVKRLSKTIKPDTARDQISARLDQVQNTLDSIMTFSRAVMRDGDFQRVDLALLLDVVIEERCELGDAAEMADAAPVIVSCRVNAIQRCLSNLVENACKYGEAAQATVSKDGDEAVITIDDNGPGIPEDELELVFQPFERLATDVPGSGLGLAIVKTIVTDQGGSIRLLNRAEGGLRAELRLPLHRQD</sequence>
<comment type="caution">
    <text evidence="12">The sequence shown here is derived from an EMBL/GenBank/DDBJ whole genome shotgun (WGS) entry which is preliminary data.</text>
</comment>
<accession>A0A1I4FMC1</accession>
<evidence type="ECO:0000256" key="3">
    <source>
        <dbReference type="ARBA" id="ARBA00012438"/>
    </source>
</evidence>
<feature type="transmembrane region" description="Helical" evidence="9">
    <location>
        <begin position="218"/>
        <end position="239"/>
    </location>
</feature>
<evidence type="ECO:0000259" key="11">
    <source>
        <dbReference type="PROSITE" id="PS50885"/>
    </source>
</evidence>
<evidence type="ECO:0000259" key="10">
    <source>
        <dbReference type="PROSITE" id="PS50109"/>
    </source>
</evidence>
<dbReference type="InterPro" id="IPR003594">
    <property type="entry name" value="HATPase_dom"/>
</dbReference>
<dbReference type="SMART" id="SM00387">
    <property type="entry name" value="HATPase_c"/>
    <property type="match status" value="1"/>
</dbReference>
<dbReference type="CDD" id="cd00075">
    <property type="entry name" value="HATPase"/>
    <property type="match status" value="1"/>
</dbReference>
<keyword evidence="9" id="KW-1133">Transmembrane helix</keyword>
<gene>
    <name evidence="12" type="ORF">SAMN04488518_12038</name>
</gene>
<reference evidence="12 13" key="1">
    <citation type="submission" date="2016-10" db="EMBL/GenBank/DDBJ databases">
        <authorList>
            <person name="Varghese N."/>
            <person name="Submissions S."/>
        </authorList>
    </citation>
    <scope>NUCLEOTIDE SEQUENCE [LARGE SCALE GENOMIC DNA]</scope>
    <source>
        <strain evidence="12 13">DSM 16392</strain>
    </source>
</reference>
<evidence type="ECO:0000256" key="9">
    <source>
        <dbReference type="SAM" id="Phobius"/>
    </source>
</evidence>
<dbReference type="Gene3D" id="1.10.287.130">
    <property type="match status" value="1"/>
</dbReference>
<evidence type="ECO:0000256" key="1">
    <source>
        <dbReference type="ARBA" id="ARBA00000085"/>
    </source>
</evidence>
<evidence type="ECO:0000256" key="7">
    <source>
        <dbReference type="ARBA" id="ARBA00022777"/>
    </source>
</evidence>
<dbReference type="InterPro" id="IPR005467">
    <property type="entry name" value="His_kinase_dom"/>
</dbReference>
<dbReference type="SUPFAM" id="SSF47384">
    <property type="entry name" value="Homodimeric domain of signal transducing histidine kinase"/>
    <property type="match status" value="1"/>
</dbReference>
<keyword evidence="5" id="KW-0808">Transferase</keyword>
<evidence type="ECO:0000256" key="2">
    <source>
        <dbReference type="ARBA" id="ARBA00004370"/>
    </source>
</evidence>
<evidence type="ECO:0000256" key="5">
    <source>
        <dbReference type="ARBA" id="ARBA00022679"/>
    </source>
</evidence>